<dbReference type="InterPro" id="IPR010259">
    <property type="entry name" value="S8pro/Inhibitor_I9"/>
</dbReference>
<comment type="subcellular location">
    <subcellularLocation>
        <location evidence="1">Secreted</location>
    </subcellularLocation>
</comment>
<dbReference type="PROSITE" id="PS00138">
    <property type="entry name" value="SUBTILASE_SER"/>
    <property type="match status" value="1"/>
</dbReference>
<dbReference type="PRINTS" id="PR00723">
    <property type="entry name" value="SUBTILISIN"/>
</dbReference>
<evidence type="ECO:0000256" key="2">
    <source>
        <dbReference type="ARBA" id="ARBA00011073"/>
    </source>
</evidence>
<evidence type="ECO:0000256" key="6">
    <source>
        <dbReference type="ARBA" id="ARBA00022801"/>
    </source>
</evidence>
<evidence type="ECO:0000256" key="5">
    <source>
        <dbReference type="ARBA" id="ARBA00022729"/>
    </source>
</evidence>
<dbReference type="Gene3D" id="2.60.40.2310">
    <property type="match status" value="1"/>
</dbReference>
<dbReference type="InterPro" id="IPR023828">
    <property type="entry name" value="Peptidase_S8_Ser-AS"/>
</dbReference>
<dbReference type="InterPro" id="IPR045051">
    <property type="entry name" value="SBT"/>
</dbReference>
<feature type="active site" description="Charge relay system" evidence="8 9">
    <location>
        <position position="175"/>
    </location>
</feature>
<dbReference type="CDD" id="cd04852">
    <property type="entry name" value="Peptidases_S8_3"/>
    <property type="match status" value="1"/>
</dbReference>
<dbReference type="InterPro" id="IPR036852">
    <property type="entry name" value="Peptidase_S8/S53_dom_sf"/>
</dbReference>
<evidence type="ECO:0000256" key="4">
    <source>
        <dbReference type="ARBA" id="ARBA00022670"/>
    </source>
</evidence>
<dbReference type="InterPro" id="IPR015500">
    <property type="entry name" value="Peptidase_S8_subtilisin-rel"/>
</dbReference>
<evidence type="ECO:0000256" key="7">
    <source>
        <dbReference type="ARBA" id="ARBA00022825"/>
    </source>
</evidence>
<accession>A0AAV0Q789</accession>
<evidence type="ECO:0000256" key="8">
    <source>
        <dbReference type="PIRSR" id="PIRSR615500-1"/>
    </source>
</evidence>
<dbReference type="SUPFAM" id="SSF52743">
    <property type="entry name" value="Subtilisin-like"/>
    <property type="match status" value="1"/>
</dbReference>
<gene>
    <name evidence="13" type="ORF">LITE_LOCUS41594</name>
</gene>
<evidence type="ECO:0000259" key="11">
    <source>
        <dbReference type="Pfam" id="PF05922"/>
    </source>
</evidence>
<keyword evidence="6 9" id="KW-0378">Hydrolase</keyword>
<dbReference type="PROSITE" id="PS51892">
    <property type="entry name" value="SUBTILASE"/>
    <property type="match status" value="1"/>
</dbReference>
<evidence type="ECO:0000313" key="14">
    <source>
        <dbReference type="Proteomes" id="UP001154282"/>
    </source>
</evidence>
<keyword evidence="4 9" id="KW-0645">Protease</keyword>
<evidence type="ECO:0000256" key="1">
    <source>
        <dbReference type="ARBA" id="ARBA00004613"/>
    </source>
</evidence>
<keyword evidence="5" id="KW-0732">Signal</keyword>
<dbReference type="EMBL" id="CAMGYJ010000009">
    <property type="protein sequence ID" value="CAI0540228.1"/>
    <property type="molecule type" value="Genomic_DNA"/>
</dbReference>
<dbReference type="CDD" id="cd02120">
    <property type="entry name" value="PA_subtilisin_like"/>
    <property type="match status" value="1"/>
</dbReference>
<dbReference type="Proteomes" id="UP001154282">
    <property type="component" value="Unassembled WGS sequence"/>
</dbReference>
<dbReference type="Pfam" id="PF05922">
    <property type="entry name" value="Inhibitor_I9"/>
    <property type="match status" value="1"/>
</dbReference>
<dbReference type="Pfam" id="PF17766">
    <property type="entry name" value="fn3_6"/>
    <property type="match status" value="1"/>
</dbReference>
<feature type="active site" description="Charge relay system" evidence="8 9">
    <location>
        <position position="119"/>
    </location>
</feature>
<dbReference type="InterPro" id="IPR000209">
    <property type="entry name" value="Peptidase_S8/S53_dom"/>
</dbReference>
<evidence type="ECO:0000259" key="10">
    <source>
        <dbReference type="Pfam" id="PF00082"/>
    </source>
</evidence>
<feature type="active site" description="Charge relay system" evidence="8 9">
    <location>
        <position position="439"/>
    </location>
</feature>
<proteinExistence type="inferred from homology"/>
<evidence type="ECO:0000256" key="9">
    <source>
        <dbReference type="PROSITE-ProRule" id="PRU01240"/>
    </source>
</evidence>
<organism evidence="13 14">
    <name type="scientific">Linum tenue</name>
    <dbReference type="NCBI Taxonomy" id="586396"/>
    <lineage>
        <taxon>Eukaryota</taxon>
        <taxon>Viridiplantae</taxon>
        <taxon>Streptophyta</taxon>
        <taxon>Embryophyta</taxon>
        <taxon>Tracheophyta</taxon>
        <taxon>Spermatophyta</taxon>
        <taxon>Magnoliopsida</taxon>
        <taxon>eudicotyledons</taxon>
        <taxon>Gunneridae</taxon>
        <taxon>Pentapetalae</taxon>
        <taxon>rosids</taxon>
        <taxon>fabids</taxon>
        <taxon>Malpighiales</taxon>
        <taxon>Linaceae</taxon>
        <taxon>Linum</taxon>
    </lineage>
</organism>
<keyword evidence="14" id="KW-1185">Reference proteome</keyword>
<feature type="domain" description="Peptidase S8/S53" evidence="10">
    <location>
        <begin position="111"/>
        <end position="481"/>
    </location>
</feature>
<dbReference type="GO" id="GO:0006508">
    <property type="term" value="P:proteolysis"/>
    <property type="evidence" value="ECO:0007669"/>
    <property type="project" value="UniProtKB-KW"/>
</dbReference>
<dbReference type="AlphaFoldDB" id="A0AAV0Q789"/>
<dbReference type="PANTHER" id="PTHR10795">
    <property type="entry name" value="PROPROTEIN CONVERTASE SUBTILISIN/KEXIN"/>
    <property type="match status" value="1"/>
</dbReference>
<keyword evidence="3" id="KW-0964">Secreted</keyword>
<sequence length="661" mass="69870">MNGDRKVYIVYMGALPEHDYSPSSHHLSLLQEVVDDSVSSGESEALIRSYKRSFNGFAAYLTDEEAKRLSSREDVVSVFPSRELELHTTRSWDFMGFYQPTSVTNLPAAGGDVIIGVIDSGIWPELPSFDDRGYGPPPAKWKGVCNGGTNFTCNNKIIGARHYSGTGSARDLQGHGSHTASTAAGSVVKDASFYGVARGIARGGVPWARIATYSVCGLTCSSADVLAAFDDAIADGVDVITISIGRRSAVDLDRDTIAIGGFHATKRGILTVHSAGNGGPDPATTASVAPWLLSVAASTIDRKFESKVVLGNGKIFTGSSVNGFTENGEELPLLYSINGKIGCTTICQPGCCDSRLVKGKILICDSINGQFLALQAGAKGVVFPYVELDTASVVSLPAAGPDVSAPGVDILAGWSPVASLSDDPNDKRQYHFNVLSGTSMACPHVAAIAAYLKSLHPNWSPSAIKSAIITTATPMRPQNVSDPILALASADFAYGSGQLNPVNATDPGLVYETTTEDDLKLLCHLGYGTSRVRVVTGDNNISCPARTSPTAIKDFNYPSIVIPVPPKSDSFETGLLRTVTNVGSAANATYRAEVVSARELKIQVKPDVLCFEYLGEKKSFNVTVCGGNFSADPFFASAALIWSDGTRSVRSPIVVYTLPPM</sequence>
<evidence type="ECO:0000313" key="13">
    <source>
        <dbReference type="EMBL" id="CAI0540228.1"/>
    </source>
</evidence>
<feature type="domain" description="Inhibitor I9" evidence="11">
    <location>
        <begin position="7"/>
        <end position="87"/>
    </location>
</feature>
<comment type="similarity">
    <text evidence="2 9">Belongs to the peptidase S8 family.</text>
</comment>
<dbReference type="GO" id="GO:0005576">
    <property type="term" value="C:extracellular region"/>
    <property type="evidence" value="ECO:0007669"/>
    <property type="project" value="UniProtKB-SubCell"/>
</dbReference>
<evidence type="ECO:0000259" key="12">
    <source>
        <dbReference type="Pfam" id="PF17766"/>
    </source>
</evidence>
<dbReference type="InterPro" id="IPR037045">
    <property type="entry name" value="S8pro/Inhibitor_I9_sf"/>
</dbReference>
<reference evidence="13" key="1">
    <citation type="submission" date="2022-08" db="EMBL/GenBank/DDBJ databases">
        <authorList>
            <person name="Gutierrez-Valencia J."/>
        </authorList>
    </citation>
    <scope>NUCLEOTIDE SEQUENCE</scope>
</reference>
<feature type="domain" description="Subtilisin-like protease fibronectin type-III" evidence="12">
    <location>
        <begin position="554"/>
        <end position="655"/>
    </location>
</feature>
<dbReference type="GO" id="GO:0004252">
    <property type="term" value="F:serine-type endopeptidase activity"/>
    <property type="evidence" value="ECO:0007669"/>
    <property type="project" value="UniProtKB-UniRule"/>
</dbReference>
<evidence type="ECO:0000256" key="3">
    <source>
        <dbReference type="ARBA" id="ARBA00022525"/>
    </source>
</evidence>
<protein>
    <submittedName>
        <fullName evidence="13">Uncharacterized protein</fullName>
    </submittedName>
</protein>
<name>A0AAV0Q789_9ROSI</name>
<dbReference type="InterPro" id="IPR034197">
    <property type="entry name" value="Peptidases_S8_3"/>
</dbReference>
<keyword evidence="7 9" id="KW-0720">Serine protease</keyword>
<dbReference type="InterPro" id="IPR041469">
    <property type="entry name" value="Subtilisin-like_FN3"/>
</dbReference>
<comment type="caution">
    <text evidence="13">The sequence shown here is derived from an EMBL/GenBank/DDBJ whole genome shotgun (WGS) entry which is preliminary data.</text>
</comment>
<dbReference type="Gene3D" id="3.30.70.80">
    <property type="entry name" value="Peptidase S8 propeptide/proteinase inhibitor I9"/>
    <property type="match status" value="1"/>
</dbReference>
<dbReference type="Pfam" id="PF00082">
    <property type="entry name" value="Peptidase_S8"/>
    <property type="match status" value="1"/>
</dbReference>
<dbReference type="Gene3D" id="3.40.50.200">
    <property type="entry name" value="Peptidase S8/S53 domain"/>
    <property type="match status" value="2"/>
</dbReference>
<dbReference type="Gene3D" id="3.50.30.30">
    <property type="match status" value="1"/>
</dbReference>